<evidence type="ECO:0000313" key="2">
    <source>
        <dbReference type="WBParaSite" id="ES5_v2.g23459.t1"/>
    </source>
</evidence>
<accession>A0AC34G0Y6</accession>
<dbReference type="WBParaSite" id="ES5_v2.g23459.t1">
    <property type="protein sequence ID" value="ES5_v2.g23459.t1"/>
    <property type="gene ID" value="ES5_v2.g23459"/>
</dbReference>
<reference evidence="2" key="1">
    <citation type="submission" date="2022-11" db="UniProtKB">
        <authorList>
            <consortium name="WormBaseParasite"/>
        </authorList>
    </citation>
    <scope>IDENTIFICATION</scope>
</reference>
<dbReference type="Proteomes" id="UP000887579">
    <property type="component" value="Unplaced"/>
</dbReference>
<protein>
    <submittedName>
        <fullName evidence="2">Uncharacterized protein</fullName>
    </submittedName>
</protein>
<sequence>MYKRIMEVSENDEKWFQRIQEWNDEEFIVHSIEQRIAKNACNKSLWKIYIEYLRPRNFKAMLGIYCRYCGYFLDDFEMKDEYLKEAKKFGIEANENLLLDFSEFGSIKTSMENSEAKHFIPNLNLYAKLEQYFDFPSPIICYLFKEPKILHKLFETCKYFFLKHPTPICYRLVIAENRYHPNINYRSKLEKQALTIFNVTSKLKEFKNLYVTNYLQIAESKNNNLVTEIFPCIYKFSVKYLTIESHQILLKDFIFMTESKTVEELNFFNVDIFAEKYDGTLAQLEDIMKTLPNVYHFK</sequence>
<evidence type="ECO:0000313" key="1">
    <source>
        <dbReference type="Proteomes" id="UP000887579"/>
    </source>
</evidence>
<name>A0AC34G0Y6_9BILA</name>
<proteinExistence type="predicted"/>
<organism evidence="1 2">
    <name type="scientific">Panagrolaimus sp. ES5</name>
    <dbReference type="NCBI Taxonomy" id="591445"/>
    <lineage>
        <taxon>Eukaryota</taxon>
        <taxon>Metazoa</taxon>
        <taxon>Ecdysozoa</taxon>
        <taxon>Nematoda</taxon>
        <taxon>Chromadorea</taxon>
        <taxon>Rhabditida</taxon>
        <taxon>Tylenchina</taxon>
        <taxon>Panagrolaimomorpha</taxon>
        <taxon>Panagrolaimoidea</taxon>
        <taxon>Panagrolaimidae</taxon>
        <taxon>Panagrolaimus</taxon>
    </lineage>
</organism>